<feature type="transmembrane region" description="Helical" evidence="1">
    <location>
        <begin position="320"/>
        <end position="342"/>
    </location>
</feature>
<feature type="transmembrane region" description="Helical" evidence="1">
    <location>
        <begin position="21"/>
        <end position="41"/>
    </location>
</feature>
<dbReference type="PANTHER" id="PTHR36927">
    <property type="entry name" value="BLR4337 PROTEIN"/>
    <property type="match status" value="1"/>
</dbReference>
<evidence type="ECO:0000313" key="3">
    <source>
        <dbReference type="EMBL" id="MUI11448.1"/>
    </source>
</evidence>
<feature type="transmembrane region" description="Helical" evidence="1">
    <location>
        <begin position="186"/>
        <end position="212"/>
    </location>
</feature>
<keyword evidence="4" id="KW-1185">Reference proteome</keyword>
<dbReference type="GO" id="GO:0016747">
    <property type="term" value="F:acyltransferase activity, transferring groups other than amino-acyl groups"/>
    <property type="evidence" value="ECO:0007669"/>
    <property type="project" value="InterPro"/>
</dbReference>
<reference evidence="3 4" key="1">
    <citation type="submission" date="2019-11" db="EMBL/GenBank/DDBJ databases">
        <title>Draft Genome Sequences of Six Type Strains of the Genus Massilia.</title>
        <authorList>
            <person name="Miess H."/>
            <person name="Frediansyah A."/>
            <person name="Goeker M."/>
            <person name="Gross H."/>
        </authorList>
    </citation>
    <scope>NUCLEOTIDE SEQUENCE [LARGE SCALE GENOMIC DNA]</scope>
    <source>
        <strain evidence="3 4">DSM 17513</strain>
    </source>
</reference>
<feature type="transmembrane region" description="Helical" evidence="1">
    <location>
        <begin position="348"/>
        <end position="369"/>
    </location>
</feature>
<feature type="domain" description="Acyltransferase 3" evidence="2">
    <location>
        <begin position="14"/>
        <end position="368"/>
    </location>
</feature>
<dbReference type="AlphaFoldDB" id="A0A6I3XFF9"/>
<dbReference type="OrthoDB" id="9809782at2"/>
<dbReference type="InterPro" id="IPR050623">
    <property type="entry name" value="Glucan_succinyl_AcylTrfase"/>
</dbReference>
<keyword evidence="3" id="KW-0808">Transferase</keyword>
<sequence length="405" mass="44633">MPHDSAPADAQRLYFLDWIRICAFCVLVCFHTGLYYGPWAWHVKSAYAGPAIEPLLLLTSPWRMSLLFLVSGAASGFLLSKASDAKFLRERTSRLLVPLVFGMAVVVPPQSYCEAIEKMGYNGSYLDFLQRYLWADPGFCPGGDCLASPGWNHLWFVAYLWVYTVALSFTVAIAGRERLERAGRWLCGMLAGWRAVVLPATAIAVARAALFPRFGDTHALVDDWYNHAVYFPIFLLGALVAGQHRFWNEAARLRFAALALALGGWAALVCLHALPAEARDGPRFLLAMACVRGTCQWCTILAVCGFACRHLNIDGPARRYLTGAVFCIYIVHQTLIVVLATALKPLSIAPFTEAGVIVVLTFVGSFAMFEAIRRMAVLQPFFGVSPSRAAMAVRERATEARIAGR</sequence>
<evidence type="ECO:0000259" key="2">
    <source>
        <dbReference type="Pfam" id="PF01757"/>
    </source>
</evidence>
<dbReference type="PANTHER" id="PTHR36927:SF3">
    <property type="entry name" value="GLUCANS BIOSYNTHESIS PROTEIN C"/>
    <property type="match status" value="1"/>
</dbReference>
<evidence type="ECO:0000256" key="1">
    <source>
        <dbReference type="SAM" id="Phobius"/>
    </source>
</evidence>
<feature type="transmembrane region" description="Helical" evidence="1">
    <location>
        <begin position="224"/>
        <end position="241"/>
    </location>
</feature>
<comment type="caution">
    <text evidence="3">The sequence shown here is derived from an EMBL/GenBank/DDBJ whole genome shotgun (WGS) entry which is preliminary data.</text>
</comment>
<proteinExistence type="predicted"/>
<dbReference type="Pfam" id="PF01757">
    <property type="entry name" value="Acyl_transf_3"/>
    <property type="match status" value="1"/>
</dbReference>
<feature type="transmembrane region" description="Helical" evidence="1">
    <location>
        <begin position="154"/>
        <end position="174"/>
    </location>
</feature>
<keyword evidence="1" id="KW-0812">Transmembrane</keyword>
<gene>
    <name evidence="3" type="ORF">GJV26_02935</name>
</gene>
<accession>A0A6I3XFF9</accession>
<dbReference type="EMBL" id="WNWM01000002">
    <property type="protein sequence ID" value="MUI11448.1"/>
    <property type="molecule type" value="Genomic_DNA"/>
</dbReference>
<organism evidence="3 4">
    <name type="scientific">Pseudoduganella dura</name>
    <dbReference type="NCBI Taxonomy" id="321982"/>
    <lineage>
        <taxon>Bacteria</taxon>
        <taxon>Pseudomonadati</taxon>
        <taxon>Pseudomonadota</taxon>
        <taxon>Betaproteobacteria</taxon>
        <taxon>Burkholderiales</taxon>
        <taxon>Oxalobacteraceae</taxon>
        <taxon>Telluria group</taxon>
        <taxon>Pseudoduganella</taxon>
    </lineage>
</organism>
<dbReference type="Proteomes" id="UP000431684">
    <property type="component" value="Unassembled WGS sequence"/>
</dbReference>
<keyword evidence="1" id="KW-1133">Transmembrane helix</keyword>
<feature type="transmembrane region" description="Helical" evidence="1">
    <location>
        <begin position="286"/>
        <end position="308"/>
    </location>
</feature>
<feature type="transmembrane region" description="Helical" evidence="1">
    <location>
        <begin position="92"/>
        <end position="112"/>
    </location>
</feature>
<name>A0A6I3XFF9_9BURK</name>
<evidence type="ECO:0000313" key="4">
    <source>
        <dbReference type="Proteomes" id="UP000431684"/>
    </source>
</evidence>
<keyword evidence="1" id="KW-0472">Membrane</keyword>
<keyword evidence="3" id="KW-0012">Acyltransferase</keyword>
<protein>
    <submittedName>
        <fullName evidence="3">Acyltransferase family protein</fullName>
    </submittedName>
</protein>
<feature type="transmembrane region" description="Helical" evidence="1">
    <location>
        <begin position="253"/>
        <end position="274"/>
    </location>
</feature>
<feature type="transmembrane region" description="Helical" evidence="1">
    <location>
        <begin position="61"/>
        <end position="80"/>
    </location>
</feature>
<dbReference type="InterPro" id="IPR002656">
    <property type="entry name" value="Acyl_transf_3_dom"/>
</dbReference>